<evidence type="ECO:0000313" key="2">
    <source>
        <dbReference type="Proteomes" id="UP000016665"/>
    </source>
</evidence>
<sequence>MTVQSQTSTQYPTLCHWCCSFCSSLASAGISVDAEEYQPPIWKSYCEMTFCPRMDWDFFNQNLNIPLNYRTCFS</sequence>
<protein>
    <submittedName>
        <fullName evidence="1">Uncharacterized protein</fullName>
    </submittedName>
</protein>
<dbReference type="AlphaFoldDB" id="A0A803W7J2"/>
<name>A0A803W7J2_FICAL</name>
<reference evidence="1 2" key="1">
    <citation type="journal article" date="2012" name="Nature">
        <title>The genomic landscape of species divergence in Ficedula flycatchers.</title>
        <authorList>
            <person name="Ellegren H."/>
            <person name="Smeds L."/>
            <person name="Burri R."/>
            <person name="Olason P.I."/>
            <person name="Backstrom N."/>
            <person name="Kawakami T."/>
            <person name="Kunstner A."/>
            <person name="Makinen H."/>
            <person name="Nadachowska-Brzyska K."/>
            <person name="Qvarnstrom A."/>
            <person name="Uebbing S."/>
            <person name="Wolf J.B."/>
        </authorList>
    </citation>
    <scope>NUCLEOTIDE SEQUENCE [LARGE SCALE GENOMIC DNA]</scope>
</reference>
<keyword evidence="2" id="KW-1185">Reference proteome</keyword>
<reference evidence="1" key="2">
    <citation type="submission" date="2025-08" db="UniProtKB">
        <authorList>
            <consortium name="Ensembl"/>
        </authorList>
    </citation>
    <scope>IDENTIFICATION</scope>
</reference>
<proteinExistence type="predicted"/>
<dbReference type="Ensembl" id="ENSFALT00000042104.1">
    <property type="protein sequence ID" value="ENSFALP00000030948.1"/>
    <property type="gene ID" value="ENSFALG00000027482.1"/>
</dbReference>
<accession>A0A803W7J2</accession>
<dbReference type="Proteomes" id="UP000016665">
    <property type="component" value="Chromosome 2"/>
</dbReference>
<organism evidence="1 2">
    <name type="scientific">Ficedula albicollis</name>
    <name type="common">Collared flycatcher</name>
    <name type="synonym">Muscicapa albicollis</name>
    <dbReference type="NCBI Taxonomy" id="59894"/>
    <lineage>
        <taxon>Eukaryota</taxon>
        <taxon>Metazoa</taxon>
        <taxon>Chordata</taxon>
        <taxon>Craniata</taxon>
        <taxon>Vertebrata</taxon>
        <taxon>Euteleostomi</taxon>
        <taxon>Archelosauria</taxon>
        <taxon>Archosauria</taxon>
        <taxon>Dinosauria</taxon>
        <taxon>Saurischia</taxon>
        <taxon>Theropoda</taxon>
        <taxon>Coelurosauria</taxon>
        <taxon>Aves</taxon>
        <taxon>Neognathae</taxon>
        <taxon>Neoaves</taxon>
        <taxon>Telluraves</taxon>
        <taxon>Australaves</taxon>
        <taxon>Passeriformes</taxon>
        <taxon>Muscicapidae</taxon>
        <taxon>Ficedula</taxon>
    </lineage>
</organism>
<reference evidence="1" key="3">
    <citation type="submission" date="2025-09" db="UniProtKB">
        <authorList>
            <consortium name="Ensembl"/>
        </authorList>
    </citation>
    <scope>IDENTIFICATION</scope>
</reference>
<evidence type="ECO:0000313" key="1">
    <source>
        <dbReference type="Ensembl" id="ENSFALP00000030948.1"/>
    </source>
</evidence>